<dbReference type="Pfam" id="PF01569">
    <property type="entry name" value="PAP2"/>
    <property type="match status" value="1"/>
</dbReference>
<keyword evidence="1" id="KW-0812">Transmembrane</keyword>
<feature type="domain" description="Phosphatidic acid phosphatase type 2/haloperoxidase" evidence="2">
    <location>
        <begin position="109"/>
        <end position="223"/>
    </location>
</feature>
<comment type="caution">
    <text evidence="3">The sequence shown here is derived from an EMBL/GenBank/DDBJ whole genome shotgun (WGS) entry which is preliminary data.</text>
</comment>
<dbReference type="CDD" id="cd03392">
    <property type="entry name" value="PAP2_like_2"/>
    <property type="match status" value="1"/>
</dbReference>
<proteinExistence type="predicted"/>
<feature type="transmembrane region" description="Helical" evidence="1">
    <location>
        <begin position="110"/>
        <end position="131"/>
    </location>
</feature>
<dbReference type="SMART" id="SM00014">
    <property type="entry name" value="acidPPc"/>
    <property type="match status" value="1"/>
</dbReference>
<feature type="transmembrane region" description="Helical" evidence="1">
    <location>
        <begin position="20"/>
        <end position="37"/>
    </location>
</feature>
<dbReference type="EMBL" id="JASNJE010000046">
    <property type="protein sequence ID" value="MDK3075659.1"/>
    <property type="molecule type" value="Genomic_DNA"/>
</dbReference>
<name>A0ABT7FLQ1_9RHOB</name>
<gene>
    <name evidence="3" type="ORF">QO034_21565</name>
</gene>
<dbReference type="SUPFAM" id="SSF48317">
    <property type="entry name" value="Acid phosphatase/Vanadium-dependent haloperoxidase"/>
    <property type="match status" value="1"/>
</dbReference>
<keyword evidence="1" id="KW-0472">Membrane</keyword>
<sequence length="244" mass="26634">MRRSLEELAVTRWLRRNVELSSLCFLASFVAFFWAFAELADEVIEGGTHDLDRDILLLLRKAGDISEPLGPPWLQEMARDITALGGVAILTLTTLATAGFFLIRRQPGLMMYLLATVGGGIVASSIAKAVFDRPRPDLVPHGSFVSTASFPSGHSMMAAVAYLTLGVLIAHFLHGRRLKIYVLSLAIMVTIMVGVSRVYLGVHWPTDVLAGWLAGSGWAIACLWGARLILRRNRTGKTPGPLPR</sequence>
<feature type="transmembrane region" description="Helical" evidence="1">
    <location>
        <begin position="151"/>
        <end position="173"/>
    </location>
</feature>
<keyword evidence="1" id="KW-1133">Transmembrane helix</keyword>
<evidence type="ECO:0000313" key="3">
    <source>
        <dbReference type="EMBL" id="MDK3075659.1"/>
    </source>
</evidence>
<dbReference type="InterPro" id="IPR036938">
    <property type="entry name" value="PAP2/HPO_sf"/>
</dbReference>
<dbReference type="RefSeq" id="WP_284487580.1">
    <property type="nucleotide sequence ID" value="NZ_JASNJE010000046.1"/>
</dbReference>
<reference evidence="3 4" key="1">
    <citation type="submission" date="2023-05" db="EMBL/GenBank/DDBJ databases">
        <title>Sedimentitalea sp. nov. JM2-8.</title>
        <authorList>
            <person name="Huang J."/>
        </authorList>
    </citation>
    <scope>NUCLEOTIDE SEQUENCE [LARGE SCALE GENOMIC DNA]</scope>
    <source>
        <strain evidence="3 4">JM2-8</strain>
    </source>
</reference>
<feature type="transmembrane region" description="Helical" evidence="1">
    <location>
        <begin position="212"/>
        <end position="230"/>
    </location>
</feature>
<dbReference type="Proteomes" id="UP001227126">
    <property type="component" value="Unassembled WGS sequence"/>
</dbReference>
<feature type="transmembrane region" description="Helical" evidence="1">
    <location>
        <begin position="180"/>
        <end position="200"/>
    </location>
</feature>
<evidence type="ECO:0000256" key="1">
    <source>
        <dbReference type="SAM" id="Phobius"/>
    </source>
</evidence>
<evidence type="ECO:0000259" key="2">
    <source>
        <dbReference type="SMART" id="SM00014"/>
    </source>
</evidence>
<keyword evidence="4" id="KW-1185">Reference proteome</keyword>
<dbReference type="InterPro" id="IPR000326">
    <property type="entry name" value="PAP2/HPO"/>
</dbReference>
<dbReference type="PANTHER" id="PTHR14969">
    <property type="entry name" value="SPHINGOSINE-1-PHOSPHATE PHOSPHOHYDROLASE"/>
    <property type="match status" value="1"/>
</dbReference>
<organism evidence="3 4">
    <name type="scientific">Sedimentitalea xiamensis</name>
    <dbReference type="NCBI Taxonomy" id="3050037"/>
    <lineage>
        <taxon>Bacteria</taxon>
        <taxon>Pseudomonadati</taxon>
        <taxon>Pseudomonadota</taxon>
        <taxon>Alphaproteobacteria</taxon>
        <taxon>Rhodobacterales</taxon>
        <taxon>Paracoccaceae</taxon>
        <taxon>Sedimentitalea</taxon>
    </lineage>
</organism>
<dbReference type="PANTHER" id="PTHR14969:SF13">
    <property type="entry name" value="AT30094P"/>
    <property type="match status" value="1"/>
</dbReference>
<accession>A0ABT7FLQ1</accession>
<evidence type="ECO:0000313" key="4">
    <source>
        <dbReference type="Proteomes" id="UP001227126"/>
    </source>
</evidence>
<protein>
    <submittedName>
        <fullName evidence="3">Phosphatase PAP2 family protein</fullName>
    </submittedName>
</protein>
<dbReference type="Gene3D" id="1.20.144.10">
    <property type="entry name" value="Phosphatidic acid phosphatase type 2/haloperoxidase"/>
    <property type="match status" value="2"/>
</dbReference>
<feature type="transmembrane region" description="Helical" evidence="1">
    <location>
        <begin position="81"/>
        <end position="103"/>
    </location>
</feature>